<evidence type="ECO:0000313" key="2">
    <source>
        <dbReference type="Proteomes" id="UP001380953"/>
    </source>
</evidence>
<keyword evidence="1" id="KW-0269">Exonuclease</keyword>
<keyword evidence="2" id="KW-1185">Reference proteome</keyword>
<organism evidence="1 2">
    <name type="scientific">Saccharibacillus sacchari</name>
    <dbReference type="NCBI Taxonomy" id="456493"/>
    <lineage>
        <taxon>Bacteria</taxon>
        <taxon>Bacillati</taxon>
        <taxon>Bacillota</taxon>
        <taxon>Bacilli</taxon>
        <taxon>Bacillales</taxon>
        <taxon>Paenibacillaceae</taxon>
        <taxon>Saccharibacillus</taxon>
    </lineage>
</organism>
<reference evidence="1" key="1">
    <citation type="submission" date="2024-03" db="EMBL/GenBank/DDBJ databases">
        <title>Whole genome sequecning of epiphytes from Marcgravia umbellata leaves.</title>
        <authorList>
            <person name="Kumar G."/>
            <person name="Savka M.A."/>
        </authorList>
    </citation>
    <scope>NUCLEOTIDE SEQUENCE</scope>
    <source>
        <strain evidence="1">RIT_BL5</strain>
    </source>
</reference>
<accession>A0ACC6PHP5</accession>
<comment type="caution">
    <text evidence="1">The sequence shown here is derived from an EMBL/GenBank/DDBJ whole genome shotgun (WGS) entry which is preliminary data.</text>
</comment>
<proteinExistence type="predicted"/>
<name>A0ACC6PHP5_9BACL</name>
<dbReference type="EMBL" id="JBBKAR010000053">
    <property type="protein sequence ID" value="MEJ8306428.1"/>
    <property type="molecule type" value="Genomic_DNA"/>
</dbReference>
<gene>
    <name evidence="1" type="ORF">WKI47_21185</name>
</gene>
<keyword evidence="1" id="KW-0540">Nuclease</keyword>
<evidence type="ECO:0000313" key="1">
    <source>
        <dbReference type="EMBL" id="MEJ8306428.1"/>
    </source>
</evidence>
<dbReference type="EC" id="3.1.-.-" evidence="1"/>
<dbReference type="Proteomes" id="UP001380953">
    <property type="component" value="Unassembled WGS sequence"/>
</dbReference>
<protein>
    <submittedName>
        <fullName evidence="1">3'-5' exonuclease</fullName>
        <ecNumber evidence="1">3.1.-.-</ecNumber>
    </submittedName>
</protein>
<keyword evidence="1" id="KW-0378">Hydrolase</keyword>
<sequence>MNYIVLDIEFNGRKFASPHPMEVIEIGAVRLDEALRDTDTFSAFIKPVYFAKLNSFIKKKTGIPQESIDGAARFPKVIADFRDWLDTVPGPLTFVVWGGEDIKRIVQDVRMHKLEETYWVKTPSLDLLKGFLLTQNLKNDVSVEGALELLGIEATGAAHRALDDAKMTADIFRAVYDKLDLTLAKEYKDMFSNSKERRIVRSAAKSLASRRIVPTWELAVKHYLGGGKIDFEDPRKEAELHAYFDALPEFPMPPKVEEGSKNETEHVSNAESQTSEIEPENEPTI</sequence>